<dbReference type="STRING" id="7868.ENSCMIP00000006531"/>
<feature type="compositionally biased region" description="Polar residues" evidence="5">
    <location>
        <begin position="330"/>
        <end position="340"/>
    </location>
</feature>
<dbReference type="InterPro" id="IPR026657">
    <property type="entry name" value="DDA3/GTSE-1"/>
</dbReference>
<protein>
    <recommendedName>
        <fullName evidence="6">G2 and S phase-expressed protein 1 N-terminal domain-containing protein</fullName>
    </recommendedName>
</protein>
<reference evidence="8" key="2">
    <citation type="journal article" date="2007" name="PLoS Biol.">
        <title>Survey sequencing and comparative analysis of the elephant shark (Callorhinchus milii) genome.</title>
        <authorList>
            <person name="Venkatesh B."/>
            <person name="Kirkness E.F."/>
            <person name="Loh Y.H."/>
            <person name="Halpern A.L."/>
            <person name="Lee A.P."/>
            <person name="Johnson J."/>
            <person name="Dandona N."/>
            <person name="Viswanathan L.D."/>
            <person name="Tay A."/>
            <person name="Venter J.C."/>
            <person name="Strausberg R.L."/>
            <person name="Brenner S."/>
        </authorList>
    </citation>
    <scope>NUCLEOTIDE SEQUENCE [LARGE SCALE GENOMIC DNA]</scope>
</reference>
<evidence type="ECO:0000256" key="2">
    <source>
        <dbReference type="ARBA" id="ARBA00022490"/>
    </source>
</evidence>
<feature type="domain" description="G2 and S phase-expressed protein 1 N-terminal" evidence="6">
    <location>
        <begin position="10"/>
        <end position="158"/>
    </location>
</feature>
<feature type="compositionally biased region" description="Basic and acidic residues" evidence="5">
    <location>
        <begin position="105"/>
        <end position="119"/>
    </location>
</feature>
<evidence type="ECO:0000256" key="4">
    <source>
        <dbReference type="ARBA" id="ARBA00023212"/>
    </source>
</evidence>
<feature type="compositionally biased region" description="Polar residues" evidence="5">
    <location>
        <begin position="255"/>
        <end position="293"/>
    </location>
</feature>
<reference evidence="7" key="5">
    <citation type="submission" date="2025-09" db="UniProtKB">
        <authorList>
            <consortium name="Ensembl"/>
        </authorList>
    </citation>
    <scope>IDENTIFICATION</scope>
</reference>
<comment type="subcellular location">
    <subcellularLocation>
        <location evidence="1">Cytoplasm</location>
        <location evidence="1">Cytoskeleton</location>
    </subcellularLocation>
</comment>
<reference evidence="7" key="4">
    <citation type="submission" date="2025-08" db="UniProtKB">
        <authorList>
            <consortium name="Ensembl"/>
        </authorList>
    </citation>
    <scope>IDENTIFICATION</scope>
</reference>
<dbReference type="Pfam" id="PF15259">
    <property type="entry name" value="GTSE1_N"/>
    <property type="match status" value="1"/>
</dbReference>
<dbReference type="Ensembl" id="ENSCMIT00000006742.1">
    <property type="protein sequence ID" value="ENSCMIP00000006531.1"/>
    <property type="gene ID" value="ENSCMIG00000003694.1"/>
</dbReference>
<accession>A0A4W3GSG2</accession>
<dbReference type="Proteomes" id="UP000314986">
    <property type="component" value="Unassembled WGS sequence"/>
</dbReference>
<keyword evidence="2" id="KW-0963">Cytoplasm</keyword>
<evidence type="ECO:0000313" key="7">
    <source>
        <dbReference type="Ensembl" id="ENSCMIP00000006531.1"/>
    </source>
</evidence>
<dbReference type="PANTHER" id="PTHR21584">
    <property type="entry name" value="DIFFERENTIAL DISPLAY AND ACTIVATED BY P53 DDA3 /G2 S PHASE EXPRESSED 1"/>
    <property type="match status" value="1"/>
</dbReference>
<reference evidence="8" key="3">
    <citation type="journal article" date="2014" name="Nature">
        <title>Elephant shark genome provides unique insights into gnathostome evolution.</title>
        <authorList>
            <consortium name="International Elephant Shark Genome Sequencing Consortium"/>
            <person name="Venkatesh B."/>
            <person name="Lee A.P."/>
            <person name="Ravi V."/>
            <person name="Maurya A.K."/>
            <person name="Lian M.M."/>
            <person name="Swann J.B."/>
            <person name="Ohta Y."/>
            <person name="Flajnik M.F."/>
            <person name="Sutoh Y."/>
            <person name="Kasahara M."/>
            <person name="Hoon S."/>
            <person name="Gangu V."/>
            <person name="Roy S.W."/>
            <person name="Irimia M."/>
            <person name="Korzh V."/>
            <person name="Kondrychyn I."/>
            <person name="Lim Z.W."/>
            <person name="Tay B.H."/>
            <person name="Tohari S."/>
            <person name="Kong K.W."/>
            <person name="Ho S."/>
            <person name="Lorente-Galdos B."/>
            <person name="Quilez J."/>
            <person name="Marques-Bonet T."/>
            <person name="Raney B.J."/>
            <person name="Ingham P.W."/>
            <person name="Tay A."/>
            <person name="Hillier L.W."/>
            <person name="Minx P."/>
            <person name="Boehm T."/>
            <person name="Wilson R.K."/>
            <person name="Brenner S."/>
            <person name="Warren W.C."/>
        </authorList>
    </citation>
    <scope>NUCLEOTIDE SEQUENCE [LARGE SCALE GENOMIC DNA]</scope>
</reference>
<dbReference type="OMA" id="CVAMGID"/>
<feature type="region of interest" description="Disordered" evidence="5">
    <location>
        <begin position="384"/>
        <end position="431"/>
    </location>
</feature>
<feature type="region of interest" description="Disordered" evidence="5">
    <location>
        <begin position="105"/>
        <end position="151"/>
    </location>
</feature>
<keyword evidence="3" id="KW-0597">Phosphoprotein</keyword>
<dbReference type="AlphaFoldDB" id="A0A4W3GSG2"/>
<gene>
    <name evidence="7" type="primary">LOC103179145</name>
</gene>
<reference evidence="8" key="1">
    <citation type="journal article" date="2006" name="Science">
        <title>Ancient noncoding elements conserved in the human genome.</title>
        <authorList>
            <person name="Venkatesh B."/>
            <person name="Kirkness E.F."/>
            <person name="Loh Y.H."/>
            <person name="Halpern A.L."/>
            <person name="Lee A.P."/>
            <person name="Johnson J."/>
            <person name="Dandona N."/>
            <person name="Viswanathan L.D."/>
            <person name="Tay A."/>
            <person name="Venter J.C."/>
            <person name="Strausberg R.L."/>
            <person name="Brenner S."/>
        </authorList>
    </citation>
    <scope>NUCLEOTIDE SEQUENCE [LARGE SCALE GENOMIC DNA]</scope>
</reference>
<proteinExistence type="predicted"/>
<dbReference type="GeneID" id="103179145"/>
<dbReference type="GeneTree" id="ENSGT00940000154189"/>
<keyword evidence="8" id="KW-1185">Reference proteome</keyword>
<feature type="compositionally biased region" description="Polar residues" evidence="5">
    <location>
        <begin position="401"/>
        <end position="417"/>
    </location>
</feature>
<name>A0A4W3GSG2_CALMI</name>
<keyword evidence="4" id="KW-0206">Cytoskeleton</keyword>
<dbReference type="GO" id="GO:0000922">
    <property type="term" value="C:spindle pole"/>
    <property type="evidence" value="ECO:0007669"/>
    <property type="project" value="TreeGrafter"/>
</dbReference>
<evidence type="ECO:0000259" key="6">
    <source>
        <dbReference type="Pfam" id="PF15259"/>
    </source>
</evidence>
<dbReference type="KEGG" id="cmk:103179145"/>
<feature type="compositionally biased region" description="Polar residues" evidence="5">
    <location>
        <begin position="302"/>
        <end position="312"/>
    </location>
</feature>
<evidence type="ECO:0000313" key="8">
    <source>
        <dbReference type="Proteomes" id="UP000314986"/>
    </source>
</evidence>
<feature type="compositionally biased region" description="Low complexity" evidence="5">
    <location>
        <begin position="318"/>
        <end position="329"/>
    </location>
</feature>
<dbReference type="GO" id="GO:0007080">
    <property type="term" value="P:mitotic metaphase chromosome alignment"/>
    <property type="evidence" value="ECO:0007669"/>
    <property type="project" value="TreeGrafter"/>
</dbReference>
<dbReference type="GO" id="GO:0005876">
    <property type="term" value="C:spindle microtubule"/>
    <property type="evidence" value="ECO:0007669"/>
    <property type="project" value="TreeGrafter"/>
</dbReference>
<dbReference type="PANTHER" id="PTHR21584:SF1">
    <property type="entry name" value="PROLINE_SERINE-RICH COILED-COIL PROTEIN 1"/>
    <property type="match status" value="1"/>
</dbReference>
<dbReference type="GO" id="GO:0008017">
    <property type="term" value="F:microtubule binding"/>
    <property type="evidence" value="ECO:0007669"/>
    <property type="project" value="TreeGrafter"/>
</dbReference>
<dbReference type="OrthoDB" id="9448335at2759"/>
<dbReference type="InterPro" id="IPR032768">
    <property type="entry name" value="GTSE1_N"/>
</dbReference>
<feature type="region of interest" description="Disordered" evidence="5">
    <location>
        <begin position="237"/>
        <end position="371"/>
    </location>
</feature>
<evidence type="ECO:0000256" key="5">
    <source>
        <dbReference type="SAM" id="MobiDB-lite"/>
    </source>
</evidence>
<evidence type="ECO:0000256" key="1">
    <source>
        <dbReference type="ARBA" id="ARBA00004245"/>
    </source>
</evidence>
<dbReference type="InParanoid" id="A0A4W3GSG2"/>
<sequence>MDPLTDEDINFITEETFDFGVNFPAESQGISFKNDTNEEALIGPVKHLERCVAMGIDVNSKNGNQQKANETVLKWSPLSAEKLVEIVKEANRLANQFEKCALKEKENANKQGKEGRSGDRSNLGKGNSKAKLRIVREERERKHSQRSPRRETFVVLDSPNKALLPSVDLSSSDPKIMSENSPFTSIGKVHSDIQSQSTNCKIEQNSECGCLTSDNPTPGRETNLPKESKDVIKKSVLPKPSGLKLPSALNRKGNAHSTSPIKPYQYSPSKESRTFASAASIKQTKVASLNNSVKRPDISGKSPISRSNSSKVSMVPGSKMSTSSISSKTCTEGRSKQLTGASRPASVGTSSRLQPPSKLIPPGNHLKPGTFSHIHTGIKIQRANSEVLKSKTPEQLLKTKVASTRHPNASTSATQSRLLPPKKGISSHIKR</sequence>
<evidence type="ECO:0000256" key="3">
    <source>
        <dbReference type="ARBA" id="ARBA00022553"/>
    </source>
</evidence>
<organism evidence="7 8">
    <name type="scientific">Callorhinchus milii</name>
    <name type="common">Ghost shark</name>
    <dbReference type="NCBI Taxonomy" id="7868"/>
    <lineage>
        <taxon>Eukaryota</taxon>
        <taxon>Metazoa</taxon>
        <taxon>Chordata</taxon>
        <taxon>Craniata</taxon>
        <taxon>Vertebrata</taxon>
        <taxon>Chondrichthyes</taxon>
        <taxon>Holocephali</taxon>
        <taxon>Chimaeriformes</taxon>
        <taxon>Callorhinchidae</taxon>
        <taxon>Callorhinchus</taxon>
    </lineage>
</organism>